<organism evidence="2 3">
    <name type="scientific">Shimia marina</name>
    <dbReference type="NCBI Taxonomy" id="321267"/>
    <lineage>
        <taxon>Bacteria</taxon>
        <taxon>Pseudomonadati</taxon>
        <taxon>Pseudomonadota</taxon>
        <taxon>Alphaproteobacteria</taxon>
        <taxon>Rhodobacterales</taxon>
        <taxon>Roseobacteraceae</taxon>
    </lineage>
</organism>
<dbReference type="EMBL" id="CYPW01000027">
    <property type="protein sequence ID" value="CUH53740.1"/>
    <property type="molecule type" value="Genomic_DNA"/>
</dbReference>
<keyword evidence="1" id="KW-0812">Transmembrane</keyword>
<feature type="transmembrane region" description="Helical" evidence="1">
    <location>
        <begin position="50"/>
        <end position="76"/>
    </location>
</feature>
<evidence type="ECO:0000313" key="2">
    <source>
        <dbReference type="EMBL" id="CUH53740.1"/>
    </source>
</evidence>
<keyword evidence="1" id="KW-0472">Membrane</keyword>
<keyword evidence="1" id="KW-1133">Transmembrane helix</keyword>
<keyword evidence="3" id="KW-1185">Reference proteome</keyword>
<evidence type="ECO:0000256" key="1">
    <source>
        <dbReference type="SAM" id="Phobius"/>
    </source>
</evidence>
<feature type="transmembrane region" description="Helical" evidence="1">
    <location>
        <begin position="24"/>
        <end position="44"/>
    </location>
</feature>
<feature type="transmembrane region" description="Helical" evidence="1">
    <location>
        <begin position="88"/>
        <end position="110"/>
    </location>
</feature>
<protein>
    <submittedName>
        <fullName evidence="2">Uncharacterized protein</fullName>
    </submittedName>
</protein>
<proteinExistence type="predicted"/>
<gene>
    <name evidence="2" type="ORF">SHM7688_03200</name>
</gene>
<evidence type="ECO:0000313" key="3">
    <source>
        <dbReference type="Proteomes" id="UP000054823"/>
    </source>
</evidence>
<accession>A0A0N7LSI8</accession>
<sequence length="143" mass="15654">MFPRLCYLIVMLTEVFKKLEKSKWLPWFGIAPFVLFPVATMFGGQVSRGIGILAFFASMWLGIFIGGKFAIVISTYCGNISEDIGKRLSHAFSVFGFLFCPVLVGLFTNAHMGTDIGLQSFGAHFLSACFGAGVIFCVTPEDT</sequence>
<dbReference type="AlphaFoldDB" id="A0A0N7LSI8"/>
<dbReference type="STRING" id="321267.SHM7688_03200"/>
<reference evidence="2 3" key="1">
    <citation type="submission" date="2015-09" db="EMBL/GenBank/DDBJ databases">
        <authorList>
            <consortium name="Swine Surveillance"/>
        </authorList>
    </citation>
    <scope>NUCLEOTIDE SEQUENCE [LARGE SCALE GENOMIC DNA]</scope>
    <source>
        <strain evidence="2 3">CECT 7688</strain>
    </source>
</reference>
<feature type="transmembrane region" description="Helical" evidence="1">
    <location>
        <begin position="116"/>
        <end position="138"/>
    </location>
</feature>
<dbReference type="Proteomes" id="UP000054823">
    <property type="component" value="Unassembled WGS sequence"/>
</dbReference>
<name>A0A0N7LSI8_9RHOB</name>